<dbReference type="PANTHER" id="PTHR48022">
    <property type="entry name" value="PLASTIDIC GLUCOSE TRANSPORTER 4"/>
    <property type="match status" value="1"/>
</dbReference>
<dbReference type="Pfam" id="PF00083">
    <property type="entry name" value="Sugar_tr"/>
    <property type="match status" value="1"/>
</dbReference>
<dbReference type="InterPro" id="IPR036259">
    <property type="entry name" value="MFS_trans_sf"/>
</dbReference>
<keyword evidence="4 5" id="KW-0472">Membrane</keyword>
<protein>
    <recommendedName>
        <fullName evidence="8">Major facilitator superfamily (MFS) profile domain-containing protein</fullName>
    </recommendedName>
</protein>
<evidence type="ECO:0000313" key="7">
    <source>
        <dbReference type="Proteomes" id="UP000184255"/>
    </source>
</evidence>
<dbReference type="GO" id="GO:0005351">
    <property type="term" value="F:carbohydrate:proton symporter activity"/>
    <property type="evidence" value="ECO:0007669"/>
    <property type="project" value="TreeGrafter"/>
</dbReference>
<dbReference type="Proteomes" id="UP000184255">
    <property type="component" value="Unassembled WGS sequence"/>
</dbReference>
<keyword evidence="2 5" id="KW-0812">Transmembrane</keyword>
<feature type="transmembrane region" description="Helical" evidence="5">
    <location>
        <begin position="52"/>
        <end position="77"/>
    </location>
</feature>
<dbReference type="GeneID" id="65079301"/>
<dbReference type="Gene3D" id="1.20.1250.20">
    <property type="entry name" value="MFS general substrate transporter like domains"/>
    <property type="match status" value="1"/>
</dbReference>
<evidence type="ECO:0000256" key="4">
    <source>
        <dbReference type="ARBA" id="ARBA00023136"/>
    </source>
</evidence>
<evidence type="ECO:0008006" key="8">
    <source>
        <dbReference type="Google" id="ProtNLM"/>
    </source>
</evidence>
<reference evidence="7" key="1">
    <citation type="journal article" date="2016" name="Genome Biol. Evol.">
        <title>Comparative 'omics' of the Fusarium fujikuroi species complex highlights differences in genetic potential and metabolite synthesis.</title>
        <authorList>
            <person name="Niehaus E.-M."/>
            <person name="Muensterkoetter M."/>
            <person name="Proctor R.H."/>
            <person name="Brown D.W."/>
            <person name="Sharon A."/>
            <person name="Idan Y."/>
            <person name="Oren-Young L."/>
            <person name="Sieber C.M."/>
            <person name="Novak O."/>
            <person name="Pencik A."/>
            <person name="Tarkowska D."/>
            <person name="Hromadova K."/>
            <person name="Freeman S."/>
            <person name="Maymon M."/>
            <person name="Elazar M."/>
            <person name="Youssef S.A."/>
            <person name="El-Shabrawy E.S.M."/>
            <person name="Shalaby A.B.A."/>
            <person name="Houterman P."/>
            <person name="Brock N.L."/>
            <person name="Burkhardt I."/>
            <person name="Tsavkelova E.A."/>
            <person name="Dickschat J.S."/>
            <person name="Galuszka P."/>
            <person name="Gueldener U."/>
            <person name="Tudzynski B."/>
        </authorList>
    </citation>
    <scope>NUCLEOTIDE SEQUENCE [LARGE SCALE GENOMIC DNA]</scope>
    <source>
        <strain evidence="7">MRC7560</strain>
    </source>
</reference>
<evidence type="ECO:0000256" key="5">
    <source>
        <dbReference type="SAM" id="Phobius"/>
    </source>
</evidence>
<dbReference type="GO" id="GO:0016020">
    <property type="term" value="C:membrane"/>
    <property type="evidence" value="ECO:0007669"/>
    <property type="project" value="UniProtKB-SubCell"/>
</dbReference>
<organism evidence="6 7">
    <name type="scientific">Fusarium mangiferae</name>
    <name type="common">Mango malformation disease fungus</name>
    <dbReference type="NCBI Taxonomy" id="192010"/>
    <lineage>
        <taxon>Eukaryota</taxon>
        <taxon>Fungi</taxon>
        <taxon>Dikarya</taxon>
        <taxon>Ascomycota</taxon>
        <taxon>Pezizomycotina</taxon>
        <taxon>Sordariomycetes</taxon>
        <taxon>Hypocreomycetidae</taxon>
        <taxon>Hypocreales</taxon>
        <taxon>Nectriaceae</taxon>
        <taxon>Fusarium</taxon>
        <taxon>Fusarium fujikuroi species complex</taxon>
    </lineage>
</organism>
<gene>
    <name evidence="6" type="ORF">FMAN_00028</name>
</gene>
<name>A0A1L7U495_FUSMA</name>
<dbReference type="EMBL" id="FCQH01000013">
    <property type="protein sequence ID" value="CVL02507.1"/>
    <property type="molecule type" value="Genomic_DNA"/>
</dbReference>
<keyword evidence="7" id="KW-1185">Reference proteome</keyword>
<dbReference type="VEuPathDB" id="FungiDB:FMAN_00028"/>
<proteinExistence type="predicted"/>
<dbReference type="InterPro" id="IPR005828">
    <property type="entry name" value="MFS_sugar_transport-like"/>
</dbReference>
<feature type="transmembrane region" description="Helical" evidence="5">
    <location>
        <begin position="137"/>
        <end position="159"/>
    </location>
</feature>
<dbReference type="PANTHER" id="PTHR48022:SF53">
    <property type="entry name" value="ALPHA-GLUCOSIDE TRANSPORTER, PUTATIVE (AFU_ORTHOLOGUE AFUA_3G01700)-RELATED"/>
    <property type="match status" value="1"/>
</dbReference>
<evidence type="ECO:0000256" key="2">
    <source>
        <dbReference type="ARBA" id="ARBA00022692"/>
    </source>
</evidence>
<keyword evidence="3 5" id="KW-1133">Transmembrane helix</keyword>
<comment type="subcellular location">
    <subcellularLocation>
        <location evidence="1">Membrane</location>
        <topology evidence="1">Multi-pass membrane protein</topology>
    </subcellularLocation>
</comment>
<evidence type="ECO:0000256" key="1">
    <source>
        <dbReference type="ARBA" id="ARBA00004141"/>
    </source>
</evidence>
<dbReference type="AlphaFoldDB" id="A0A1L7U495"/>
<dbReference type="RefSeq" id="XP_041687570.1">
    <property type="nucleotide sequence ID" value="XM_041821829.1"/>
</dbReference>
<evidence type="ECO:0000256" key="3">
    <source>
        <dbReference type="ARBA" id="ARBA00022989"/>
    </source>
</evidence>
<dbReference type="InterPro" id="IPR050360">
    <property type="entry name" value="MFS_Sugar_Transporters"/>
</dbReference>
<dbReference type="SUPFAM" id="SSF103473">
    <property type="entry name" value="MFS general substrate transporter"/>
    <property type="match status" value="1"/>
</dbReference>
<accession>A0A1L7U495</accession>
<sequence>MTSKKANAVERGLQAPEKPAYDVAMLVSKAQAADVADRQLTIWQALKKYKKAVLWSTLLSTALIMEGYDIVIINGFFGQPQFAEKFGEYNPMTGRKEITAAWQSGLSNSALVGELAGLVCNFFATDRFGCRLTYCFFMVWLTCAIFISVFALSLSVLAYREAIS</sequence>
<evidence type="ECO:0000313" key="6">
    <source>
        <dbReference type="EMBL" id="CVL02507.1"/>
    </source>
</evidence>
<comment type="caution">
    <text evidence="6">The sequence shown here is derived from an EMBL/GenBank/DDBJ whole genome shotgun (WGS) entry which is preliminary data.</text>
</comment>